<dbReference type="EMBL" id="JAJAQC010000001">
    <property type="protein sequence ID" value="MDA0562830.1"/>
    <property type="molecule type" value="Genomic_DNA"/>
</dbReference>
<dbReference type="Pfam" id="PF08044">
    <property type="entry name" value="DUF1707"/>
    <property type="match status" value="1"/>
</dbReference>
<dbReference type="PANTHER" id="PTHR40763">
    <property type="entry name" value="MEMBRANE PROTEIN-RELATED"/>
    <property type="match status" value="1"/>
</dbReference>
<name>A0A9X3SDM9_9ACTN</name>
<dbReference type="AlphaFoldDB" id="A0A9X3SDM9"/>
<organism evidence="3 4">
    <name type="scientific">Streptomonospora mangrovi</name>
    <dbReference type="NCBI Taxonomy" id="2883123"/>
    <lineage>
        <taxon>Bacteria</taxon>
        <taxon>Bacillati</taxon>
        <taxon>Actinomycetota</taxon>
        <taxon>Actinomycetes</taxon>
        <taxon>Streptosporangiales</taxon>
        <taxon>Nocardiopsidaceae</taxon>
        <taxon>Streptomonospora</taxon>
    </lineage>
</organism>
<accession>A0A9X3SDM9</accession>
<dbReference type="Proteomes" id="UP001140076">
    <property type="component" value="Unassembled WGS sequence"/>
</dbReference>
<dbReference type="PANTHER" id="PTHR40763:SF5">
    <property type="entry name" value="MEMBRANE PROTEIN"/>
    <property type="match status" value="1"/>
</dbReference>
<keyword evidence="4" id="KW-1185">Reference proteome</keyword>
<reference evidence="3" key="1">
    <citation type="submission" date="2021-10" db="EMBL/GenBank/DDBJ databases">
        <title>Streptomonospora sp. nov., isolated from mangrove soil.</title>
        <authorList>
            <person name="Chen X."/>
            <person name="Ge X."/>
            <person name="Liu W."/>
        </authorList>
    </citation>
    <scope>NUCLEOTIDE SEQUENCE</scope>
    <source>
        <strain evidence="3">S1-112</strain>
    </source>
</reference>
<proteinExistence type="predicted"/>
<evidence type="ECO:0000313" key="3">
    <source>
        <dbReference type="EMBL" id="MDA0562830.1"/>
    </source>
</evidence>
<evidence type="ECO:0000259" key="2">
    <source>
        <dbReference type="Pfam" id="PF08044"/>
    </source>
</evidence>
<protein>
    <submittedName>
        <fullName evidence="3">DUF1707 domain-containing protein</fullName>
    </submittedName>
</protein>
<dbReference type="InterPro" id="IPR012551">
    <property type="entry name" value="DUF1707_SHOCT-like"/>
</dbReference>
<gene>
    <name evidence="3" type="ORF">LG943_00520</name>
</gene>
<dbReference type="RefSeq" id="WP_270070116.1">
    <property type="nucleotide sequence ID" value="NZ_JAJAQC010000001.1"/>
</dbReference>
<comment type="caution">
    <text evidence="3">The sequence shown here is derived from an EMBL/GenBank/DDBJ whole genome shotgun (WGS) entry which is preliminary data.</text>
</comment>
<sequence>MEANADSTSPHHHPARAMRASDRDRDAVARILQAAAGEGRITLEELEERLDRTYSARTYAELEPITADLPGGRVAPPSAGITPRRGAEAAQADTPLVIRAKAGTIARRGNWYVPRRVEVSNPYGQIRLDFRHATLLGDVIEIDLHAPWGQAKIILPEEATAQTEIDTSWLGSLDSEVPQVPAPPAPHFRISGNVKGGSVKVRYRRRVDDWTAWADWG</sequence>
<evidence type="ECO:0000313" key="4">
    <source>
        <dbReference type="Proteomes" id="UP001140076"/>
    </source>
</evidence>
<feature type="domain" description="DUF1707" evidence="2">
    <location>
        <begin position="18"/>
        <end position="70"/>
    </location>
</feature>
<evidence type="ECO:0000256" key="1">
    <source>
        <dbReference type="SAM" id="MobiDB-lite"/>
    </source>
</evidence>
<feature type="region of interest" description="Disordered" evidence="1">
    <location>
        <begin position="1"/>
        <end position="24"/>
    </location>
</feature>